<dbReference type="AlphaFoldDB" id="A0A2X2UE28"/>
<proteinExistence type="predicted"/>
<evidence type="ECO:0000313" key="1">
    <source>
        <dbReference type="EMBL" id="SQB14684.1"/>
    </source>
</evidence>
<organism evidence="1 2">
    <name type="scientific">Enterocloster clostridioformis</name>
    <dbReference type="NCBI Taxonomy" id="1531"/>
    <lineage>
        <taxon>Bacteria</taxon>
        <taxon>Bacillati</taxon>
        <taxon>Bacillota</taxon>
        <taxon>Clostridia</taxon>
        <taxon>Lachnospirales</taxon>
        <taxon>Lachnospiraceae</taxon>
        <taxon>Enterocloster</taxon>
    </lineage>
</organism>
<sequence length="93" mass="10541">MCHEAKNRRSLCTEDIRAKINGLQSLLDHAADLYSDIYSWYDSELKSYDPKATADDELFDPGTGTVVEGIDYLSIMESLSELQTANECKMQRD</sequence>
<reference evidence="1 2" key="1">
    <citation type="submission" date="2018-06" db="EMBL/GenBank/DDBJ databases">
        <authorList>
            <consortium name="Pathogen Informatics"/>
            <person name="Doyle S."/>
        </authorList>
    </citation>
    <scope>NUCLEOTIDE SEQUENCE [LARGE SCALE GENOMIC DNA]</scope>
    <source>
        <strain evidence="1 2">NCTC11224</strain>
    </source>
</reference>
<accession>A0A2X2UE28</accession>
<evidence type="ECO:0000313" key="2">
    <source>
        <dbReference type="Proteomes" id="UP000251853"/>
    </source>
</evidence>
<name>A0A2X2UE28_9FIRM</name>
<dbReference type="EMBL" id="UAVW01000015">
    <property type="protein sequence ID" value="SQB14684.1"/>
    <property type="molecule type" value="Genomic_DNA"/>
</dbReference>
<dbReference type="Proteomes" id="UP000251853">
    <property type="component" value="Unassembled WGS sequence"/>
</dbReference>
<keyword evidence="2" id="KW-1185">Reference proteome</keyword>
<protein>
    <submittedName>
        <fullName evidence="1">Uncharacterized protein</fullName>
    </submittedName>
</protein>
<gene>
    <name evidence="1" type="ORF">NCTC11224_03738</name>
</gene>